<name>A0A0R0LQS8_9MICR</name>
<keyword evidence="1" id="KW-0472">Membrane</keyword>
<dbReference type="AlphaFoldDB" id="A0A0R0LQS8"/>
<dbReference type="EMBL" id="LGUB01001442">
    <property type="protein sequence ID" value="KRH91869.1"/>
    <property type="molecule type" value="Genomic_DNA"/>
</dbReference>
<dbReference type="VEuPathDB" id="MicrosporidiaDB:M153_20614000630"/>
<protein>
    <recommendedName>
        <fullName evidence="4">Yip1 domain-containing protein</fullName>
    </recommendedName>
</protein>
<sequence>KKQKMVKQALPRYTRDLSENVTNSFFSFYKNAYLLKTFNQPHFSFIFINLLLLIIQFYIFSTFLSIIFSKILNTMSFLFSIYFSLLYFSFLFLSSLLYKYILELSNNIINIMTSLSFTLFYLPITLTIGYMLGPLSFIFVFAMALINNYYVLLLLQELKQIESQRTYFFISLTVLIAAFLMCYGGQALYYSGIELIK</sequence>
<feature type="transmembrane region" description="Helical" evidence="1">
    <location>
        <begin position="109"/>
        <end position="131"/>
    </location>
</feature>
<evidence type="ECO:0008006" key="4">
    <source>
        <dbReference type="Google" id="ProtNLM"/>
    </source>
</evidence>
<feature type="non-terminal residue" evidence="2">
    <location>
        <position position="1"/>
    </location>
</feature>
<evidence type="ECO:0000313" key="3">
    <source>
        <dbReference type="Proteomes" id="UP000051530"/>
    </source>
</evidence>
<accession>A0A0R0LQS8</accession>
<feature type="transmembrane region" description="Helical" evidence="1">
    <location>
        <begin position="137"/>
        <end position="155"/>
    </location>
</feature>
<feature type="transmembrane region" description="Helical" evidence="1">
    <location>
        <begin position="43"/>
        <end position="68"/>
    </location>
</feature>
<comment type="caution">
    <text evidence="2">The sequence shown here is derived from an EMBL/GenBank/DDBJ whole genome shotgun (WGS) entry which is preliminary data.</text>
</comment>
<evidence type="ECO:0000313" key="2">
    <source>
        <dbReference type="EMBL" id="KRH91869.1"/>
    </source>
</evidence>
<keyword evidence="1" id="KW-0812">Transmembrane</keyword>
<proteinExistence type="predicted"/>
<feature type="transmembrane region" description="Helical" evidence="1">
    <location>
        <begin position="167"/>
        <end position="189"/>
    </location>
</feature>
<dbReference type="Proteomes" id="UP000051530">
    <property type="component" value="Unassembled WGS sequence"/>
</dbReference>
<feature type="transmembrane region" description="Helical" evidence="1">
    <location>
        <begin position="74"/>
        <end position="97"/>
    </location>
</feature>
<keyword evidence="1" id="KW-1133">Transmembrane helix</keyword>
<keyword evidence="3" id="KW-1185">Reference proteome</keyword>
<reference evidence="2 3" key="1">
    <citation type="submission" date="2015-07" db="EMBL/GenBank/DDBJ databases">
        <title>The genome of Pseudoloma neurophilia, a relevant intracellular parasite of the zebrafish.</title>
        <authorList>
            <person name="Ndikumana S."/>
            <person name="Pelin A."/>
            <person name="Sanders J."/>
            <person name="Corradi N."/>
        </authorList>
    </citation>
    <scope>NUCLEOTIDE SEQUENCE [LARGE SCALE GENOMIC DNA]</scope>
    <source>
        <strain evidence="2 3">MK1</strain>
    </source>
</reference>
<gene>
    <name evidence="2" type="ORF">M153_20614000630</name>
</gene>
<organism evidence="2 3">
    <name type="scientific">Pseudoloma neurophilia</name>
    <dbReference type="NCBI Taxonomy" id="146866"/>
    <lineage>
        <taxon>Eukaryota</taxon>
        <taxon>Fungi</taxon>
        <taxon>Fungi incertae sedis</taxon>
        <taxon>Microsporidia</taxon>
        <taxon>Pseudoloma</taxon>
    </lineage>
</organism>
<evidence type="ECO:0000256" key="1">
    <source>
        <dbReference type="SAM" id="Phobius"/>
    </source>
</evidence>